<reference evidence="1" key="1">
    <citation type="submission" date="2021-11" db="EMBL/GenBank/DDBJ databases">
        <authorList>
            <person name="Rodrigo-Torres L."/>
            <person name="Arahal R. D."/>
            <person name="Lucena T."/>
        </authorList>
    </citation>
    <scope>NUCLEOTIDE SEQUENCE</scope>
    <source>
        <strain evidence="1">CECT 7929</strain>
    </source>
</reference>
<organism evidence="1 2">
    <name type="scientific">Vibrio stylophorae</name>
    <dbReference type="NCBI Taxonomy" id="659351"/>
    <lineage>
        <taxon>Bacteria</taxon>
        <taxon>Pseudomonadati</taxon>
        <taxon>Pseudomonadota</taxon>
        <taxon>Gammaproteobacteria</taxon>
        <taxon>Vibrionales</taxon>
        <taxon>Vibrionaceae</taxon>
        <taxon>Vibrio</taxon>
    </lineage>
</organism>
<keyword evidence="2" id="KW-1185">Reference proteome</keyword>
<dbReference type="EMBL" id="CAKLDI010000002">
    <property type="protein sequence ID" value="CAH0535620.1"/>
    <property type="molecule type" value="Genomic_DNA"/>
</dbReference>
<evidence type="ECO:0000313" key="2">
    <source>
        <dbReference type="Proteomes" id="UP000838672"/>
    </source>
</evidence>
<evidence type="ECO:0000313" key="1">
    <source>
        <dbReference type="EMBL" id="CAH0535620.1"/>
    </source>
</evidence>
<name>A0ABM8ZXY0_9VIBR</name>
<dbReference type="Proteomes" id="UP000838672">
    <property type="component" value="Unassembled WGS sequence"/>
</dbReference>
<dbReference type="RefSeq" id="WP_237468524.1">
    <property type="nucleotide sequence ID" value="NZ_CAKLDI010000002.1"/>
</dbReference>
<comment type="caution">
    <text evidence="1">The sequence shown here is derived from an EMBL/GenBank/DDBJ whole genome shotgun (WGS) entry which is preliminary data.</text>
</comment>
<gene>
    <name evidence="1" type="ORF">VST7929_03145</name>
</gene>
<sequence length="94" mass="10407">MTNEQKVQLILHFLNMKKTRATYKALAEVLSIPAVAVSQYLGQPRPFASWVVSSDPKKNHMPSGYESNCIAPELIHSEVLLDGEALLALISDEI</sequence>
<accession>A0ABM8ZXY0</accession>
<protein>
    <submittedName>
        <fullName evidence="1">Uncharacterized protein</fullName>
    </submittedName>
</protein>
<proteinExistence type="predicted"/>